<keyword evidence="4" id="KW-1185">Reference proteome</keyword>
<organism evidence="3 4">
    <name type="scientific">Alicycliphilus denitrificans (strain DSM 14773 / CIP 107495 / K601)</name>
    <dbReference type="NCBI Taxonomy" id="596154"/>
    <lineage>
        <taxon>Bacteria</taxon>
        <taxon>Pseudomonadati</taxon>
        <taxon>Pseudomonadota</taxon>
        <taxon>Betaproteobacteria</taxon>
        <taxon>Burkholderiales</taxon>
        <taxon>Comamonadaceae</taxon>
        <taxon>Alicycliphilus</taxon>
    </lineage>
</organism>
<dbReference type="HOGENOM" id="CLU_033975_0_0_4"/>
<feature type="compositionally biased region" description="Polar residues" evidence="2">
    <location>
        <begin position="13"/>
        <end position="26"/>
    </location>
</feature>
<dbReference type="InterPro" id="IPR044855">
    <property type="entry name" value="CoA-Trfase_III_dom3_sf"/>
</dbReference>
<dbReference type="EC" id="2.8.3.16" evidence="3"/>
<accession>F4G5P1</accession>
<dbReference type="AlphaFoldDB" id="F4G5P1"/>
<proteinExistence type="predicted"/>
<dbReference type="Gene3D" id="3.30.1540.10">
    <property type="entry name" value="formyl-coa transferase, domain 3"/>
    <property type="match status" value="1"/>
</dbReference>
<protein>
    <submittedName>
        <fullName evidence="3">Formyl-CoA transferase</fullName>
        <ecNumber evidence="3">2.8.3.16</ecNumber>
    </submittedName>
</protein>
<evidence type="ECO:0000313" key="3">
    <source>
        <dbReference type="EMBL" id="AEB84217.1"/>
    </source>
</evidence>
<dbReference type="STRING" id="596154.Alide2_1834"/>
<dbReference type="Proteomes" id="UP000007938">
    <property type="component" value="Chromosome"/>
</dbReference>
<evidence type="ECO:0000313" key="4">
    <source>
        <dbReference type="Proteomes" id="UP000007938"/>
    </source>
</evidence>
<dbReference type="SUPFAM" id="SSF89796">
    <property type="entry name" value="CoA-transferase family III (CaiB/BaiF)"/>
    <property type="match status" value="1"/>
</dbReference>
<name>F4G5P1_ALIDK</name>
<feature type="region of interest" description="Disordered" evidence="2">
    <location>
        <begin position="1"/>
        <end position="26"/>
    </location>
</feature>
<keyword evidence="1 3" id="KW-0808">Transferase</keyword>
<evidence type="ECO:0000256" key="1">
    <source>
        <dbReference type="ARBA" id="ARBA00022679"/>
    </source>
</evidence>
<dbReference type="InterPro" id="IPR003673">
    <property type="entry name" value="CoA-Trfase_fam_III"/>
</dbReference>
<reference evidence="3 4" key="1">
    <citation type="journal article" date="2011" name="J. Bacteriol.">
        <title>Genome Sequences of Alicycliphilus denitrificans Strains BC and K601T.</title>
        <authorList>
            <person name="Oosterkamp M.J."/>
            <person name="Veuskens T."/>
            <person name="Plugge C.M."/>
            <person name="Langenhoff A.A."/>
            <person name="Gerritse J."/>
            <person name="van Berkel W.J."/>
            <person name="Pieper D.H."/>
            <person name="Junca H."/>
            <person name="Goodwin L.A."/>
            <person name="Daligault H.E."/>
            <person name="Bruce D.C."/>
            <person name="Detter J.C."/>
            <person name="Tapia R."/>
            <person name="Han C.S."/>
            <person name="Land M.L."/>
            <person name="Hauser L.J."/>
            <person name="Smidt H."/>
            <person name="Stams A.J."/>
        </authorList>
    </citation>
    <scope>NUCLEOTIDE SEQUENCE [LARGE SCALE GENOMIC DNA]</scope>
    <source>
        <strain evidence="4">DSM 14773 / CIP 107495 / K601</strain>
    </source>
</reference>
<dbReference type="EMBL" id="CP002657">
    <property type="protein sequence ID" value="AEB84217.1"/>
    <property type="molecule type" value="Genomic_DNA"/>
</dbReference>
<dbReference type="Gene3D" id="3.40.50.10540">
    <property type="entry name" value="Crotonobetainyl-coa:carnitine coa-transferase, domain 1"/>
    <property type="match status" value="1"/>
</dbReference>
<sequence>MAARAPAGRAQALKSTPMTASMPTHQTSKPFAPLAGVRVLDFSKVLAGPMCGQYLADLGATVIKVEPCDGGDDTRRWPPIVGEDGAVFLSANRNKQSIAVDLKTAAGRDVVMRLLEDSDVMIESYRKGAMERLGLGQEEVRKRHPRLIYASISGFGRTGPLSHLPGYDLMVQAFSGIMSVTGERNGGPVRAAFSPLDQTTGIWAAFGILAALRERDATGVGRFLEVSLYETAMAFLGYTSQIYWETGRTPPRCGTSHESLCPYQVFPAKDGEIMIGVGNDSLFRSYCVAAGMPEMADDPKFRTNGDRVRHFDETVARVSERTRQKTVDEWSQLLDEAGVPNSPIHSLDRVLAMPHTAERGIVMEYEHAALGAMKTMAMPVTFDGEQRTVKRAPPLLGEHTAEILAAAGYDADTIERLRRDGVVRTHGTPVGAAGTKVA</sequence>
<gene>
    <name evidence="3" type="ordered locus">Alide2_1834</name>
</gene>
<feature type="compositionally biased region" description="Low complexity" evidence="2">
    <location>
        <begin position="1"/>
        <end position="12"/>
    </location>
</feature>
<reference evidence="3 4" key="2">
    <citation type="submission" date="2011-04" db="EMBL/GenBank/DDBJ databases">
        <title>Complete sequence of chromosome of Alicycliphilus denitrificans K601.</title>
        <authorList>
            <consortium name="US DOE Joint Genome Institute"/>
            <person name="Lucas S."/>
            <person name="Han J."/>
            <person name="Lapidus A."/>
            <person name="Cheng J.-F."/>
            <person name="Goodwin L."/>
            <person name="Pitluck S."/>
            <person name="Peters L."/>
            <person name="Zeytun A."/>
            <person name="Detter J.C."/>
            <person name="Han C."/>
            <person name="Tapia R."/>
            <person name="Land M."/>
            <person name="Hauser L."/>
            <person name="Kyrpides N."/>
            <person name="Ivanova N."/>
            <person name="Mikhailova N."/>
            <person name="Pagani I."/>
            <person name="Oosterkamp M."/>
            <person name="Pieper D."/>
            <person name="van Berkel W."/>
            <person name="Langenhoff A."/>
            <person name="Smidt H."/>
            <person name="Stams A."/>
            <person name="Woyke T."/>
        </authorList>
    </citation>
    <scope>NUCLEOTIDE SEQUENCE [LARGE SCALE GENOMIC DNA]</scope>
    <source>
        <strain evidence="4">DSM 14773 / CIP 107495 / K601</strain>
    </source>
</reference>
<dbReference type="InterPro" id="IPR050483">
    <property type="entry name" value="CoA-transferase_III_domain"/>
</dbReference>
<dbReference type="KEGG" id="adk:Alide2_1834"/>
<dbReference type="GO" id="GO:0033608">
    <property type="term" value="F:formyl-CoA transferase activity"/>
    <property type="evidence" value="ECO:0007669"/>
    <property type="project" value="UniProtKB-EC"/>
</dbReference>
<dbReference type="PANTHER" id="PTHR48207">
    <property type="entry name" value="SUCCINATE--HYDROXYMETHYLGLUTARATE COA-TRANSFERASE"/>
    <property type="match status" value="1"/>
</dbReference>
<dbReference type="InterPro" id="IPR023606">
    <property type="entry name" value="CoA-Trfase_III_dom_1_sf"/>
</dbReference>
<dbReference type="PANTHER" id="PTHR48207:SF3">
    <property type="entry name" value="SUCCINATE--HYDROXYMETHYLGLUTARATE COA-TRANSFERASE"/>
    <property type="match status" value="1"/>
</dbReference>
<dbReference type="Pfam" id="PF02515">
    <property type="entry name" value="CoA_transf_3"/>
    <property type="match status" value="1"/>
</dbReference>
<evidence type="ECO:0000256" key="2">
    <source>
        <dbReference type="SAM" id="MobiDB-lite"/>
    </source>
</evidence>
<dbReference type="eggNOG" id="COG1804">
    <property type="taxonomic scope" value="Bacteria"/>
</dbReference>